<accession>A0A7X2RTP8</accession>
<gene>
    <name evidence="1" type="ORF">GIR22_17390</name>
</gene>
<proteinExistence type="predicted"/>
<evidence type="ECO:0000313" key="2">
    <source>
        <dbReference type="Proteomes" id="UP000431485"/>
    </source>
</evidence>
<keyword evidence="2" id="KW-1185">Reference proteome</keyword>
<evidence type="ECO:0008006" key="3">
    <source>
        <dbReference type="Google" id="ProtNLM"/>
    </source>
</evidence>
<dbReference type="Proteomes" id="UP000431485">
    <property type="component" value="Unassembled WGS sequence"/>
</dbReference>
<name>A0A7X2RTP8_9PSED</name>
<dbReference type="EMBL" id="WLYI01000024">
    <property type="protein sequence ID" value="MTD20903.1"/>
    <property type="molecule type" value="Genomic_DNA"/>
</dbReference>
<organism evidence="1 2">
    <name type="scientific">Pseudomonas karstica</name>
    <dbReference type="NCBI Taxonomy" id="1055468"/>
    <lineage>
        <taxon>Bacteria</taxon>
        <taxon>Pseudomonadati</taxon>
        <taxon>Pseudomonadota</taxon>
        <taxon>Gammaproteobacteria</taxon>
        <taxon>Pseudomonadales</taxon>
        <taxon>Pseudomonadaceae</taxon>
        <taxon>Pseudomonas</taxon>
    </lineage>
</organism>
<sequence>MDARSLLACLGLCVALLMGSGCSPSDEQKQTSLEERTAKFEQSLDAIQDPRLKEAVADLGGSLLLLERARVKLSTKPIETEYSENRLALFKHYPTPQALVDTYINGLFVLRKASNSDYLTDLQPVFPFSFNLPDPFPFPIGLEWQSVTLSNNKVIPFQPEWSETDPGIQLSPTSSNLTNPDDLTVSYPFIEGIETDNKSQPQPVTLKGQIEVIAPRKVFTFDLSKKDVGHKRTEENITVTLLALEKNYAEIELTNSAPLAADVGDEPPNPLLVQARDTTGQFLSRSGSINENATQLAFYEKQLAAMQKQKTWSDTFEKRLEDEQDAFEHQQSHYTKLYFNGLIDNVQVSVLDFSQATTTRKDLELPIRRFDKSSLEKTVQSLPMPVTVHDDQLATWLKDATLSREQLKNSVSISQSVEDASAARIEFDHPFTFNDDLLGNTRNSNRAPVTFFTSDDEGKRGEPIELPDEAFEVDPVRGTITYDLNLFPDNPAFAVGSIPLFLATIEQGTLNAGQLPKGLELQGNALVVDQQLFPSDSWRFFAKDASGDYLKEILAVSHRGEEYGPVLFDVHYFYGQPTLLETYQRNDLSTVEYGFEVKLDKPEAAPATQP</sequence>
<dbReference type="PROSITE" id="PS51257">
    <property type="entry name" value="PROKAR_LIPOPROTEIN"/>
    <property type="match status" value="1"/>
</dbReference>
<comment type="caution">
    <text evidence="1">The sequence shown here is derived from an EMBL/GenBank/DDBJ whole genome shotgun (WGS) entry which is preliminary data.</text>
</comment>
<dbReference type="AlphaFoldDB" id="A0A7X2RTP8"/>
<dbReference type="OrthoDB" id="6978320at2"/>
<evidence type="ECO:0000313" key="1">
    <source>
        <dbReference type="EMBL" id="MTD20903.1"/>
    </source>
</evidence>
<reference evidence="1 2" key="1">
    <citation type="submission" date="2019-11" db="EMBL/GenBank/DDBJ databases">
        <title>Pseudmonas karstica sp. nov. and Pseudomonas spelaei sp. nov. from caves.</title>
        <authorList>
            <person name="Zeman M."/>
        </authorList>
    </citation>
    <scope>NUCLEOTIDE SEQUENCE [LARGE SCALE GENOMIC DNA]</scope>
    <source>
        <strain evidence="1 2">CCM 7891</strain>
    </source>
</reference>
<protein>
    <recommendedName>
        <fullName evidence="3">Lipoprotein</fullName>
    </recommendedName>
</protein>
<dbReference type="RefSeq" id="WP_154744545.1">
    <property type="nucleotide sequence ID" value="NZ_JBHSTG010000049.1"/>
</dbReference>